<reference evidence="2" key="1">
    <citation type="submission" date="2021-02" db="EMBL/GenBank/DDBJ databases">
        <authorList>
            <person name="Dougan E. K."/>
            <person name="Rhodes N."/>
            <person name="Thang M."/>
            <person name="Chan C."/>
        </authorList>
    </citation>
    <scope>NUCLEOTIDE SEQUENCE</scope>
</reference>
<evidence type="ECO:0000313" key="4">
    <source>
        <dbReference type="Proteomes" id="UP000654075"/>
    </source>
</evidence>
<sequence>MPEITSTVKFENVAREWRCKWAEDSDKASLSAAQAALEGVLAELSSVEGVASVQRVVCGGCHDFKVVSKLTAAAFGAWEKDGFAPEEEFLAKIKAIPGVSAVETQTYTLEEVKLNKKDAKKAMDKKAAEAEKADVAEDKPKPPEDPAKKLKKVLKEGGKRGVEIEGAADMGGLQFFCTSVDEPEGNVDLLVQCVAAMNEKSDPTEEERKGGSGRVGKMVFSAGLAGLAVAAYVPEDKQAELDCAAWLEHVLRLFKSEIITKDKTVSTGMIPTDSEKNIFPLKIREALILEANNYLRKLGLFPEDNGDSDDDMVFGDDDFPS</sequence>
<feature type="region of interest" description="Disordered" evidence="1">
    <location>
        <begin position="130"/>
        <end position="151"/>
    </location>
</feature>
<dbReference type="EMBL" id="CAJNNV010004980">
    <property type="protein sequence ID" value="CAE8591492.1"/>
    <property type="molecule type" value="Genomic_DNA"/>
</dbReference>
<gene>
    <name evidence="2" type="ORF">PGLA1383_LOCUS10163</name>
    <name evidence="3" type="ORF">PGLA2088_LOCUS50646</name>
</gene>
<proteinExistence type="predicted"/>
<accession>A0A813E1H5</accession>
<keyword evidence="4" id="KW-1185">Reference proteome</keyword>
<protein>
    <submittedName>
        <fullName evidence="2">Uncharacterized protein</fullName>
    </submittedName>
</protein>
<evidence type="ECO:0000313" key="2">
    <source>
        <dbReference type="EMBL" id="CAE8591492.1"/>
    </source>
</evidence>
<dbReference type="AlphaFoldDB" id="A0A813E1H5"/>
<dbReference type="OrthoDB" id="249703at2759"/>
<organism evidence="2 4">
    <name type="scientific">Polarella glacialis</name>
    <name type="common">Dinoflagellate</name>
    <dbReference type="NCBI Taxonomy" id="89957"/>
    <lineage>
        <taxon>Eukaryota</taxon>
        <taxon>Sar</taxon>
        <taxon>Alveolata</taxon>
        <taxon>Dinophyceae</taxon>
        <taxon>Suessiales</taxon>
        <taxon>Suessiaceae</taxon>
        <taxon>Polarella</taxon>
    </lineage>
</organism>
<name>A0A813E1H5_POLGL</name>
<evidence type="ECO:0000313" key="3">
    <source>
        <dbReference type="EMBL" id="CAE8741755.1"/>
    </source>
</evidence>
<dbReference type="Proteomes" id="UP000626109">
    <property type="component" value="Unassembled WGS sequence"/>
</dbReference>
<comment type="caution">
    <text evidence="2">The sequence shown here is derived from an EMBL/GenBank/DDBJ whole genome shotgun (WGS) entry which is preliminary data.</text>
</comment>
<evidence type="ECO:0000256" key="1">
    <source>
        <dbReference type="SAM" id="MobiDB-lite"/>
    </source>
</evidence>
<dbReference type="Proteomes" id="UP000654075">
    <property type="component" value="Unassembled WGS sequence"/>
</dbReference>
<dbReference type="EMBL" id="CAJNNW010037432">
    <property type="protein sequence ID" value="CAE8741755.1"/>
    <property type="molecule type" value="Genomic_DNA"/>
</dbReference>